<name>K1TNN9_9ZZZZ</name>
<organism evidence="2">
    <name type="scientific">human gut metagenome</name>
    <dbReference type="NCBI Taxonomy" id="408170"/>
    <lineage>
        <taxon>unclassified sequences</taxon>
        <taxon>metagenomes</taxon>
        <taxon>organismal metagenomes</taxon>
    </lineage>
</organism>
<evidence type="ECO:0000313" key="2">
    <source>
        <dbReference type="EMBL" id="EKC74787.1"/>
    </source>
</evidence>
<protein>
    <submittedName>
        <fullName evidence="2">Uncharacterized protein</fullName>
    </submittedName>
</protein>
<keyword evidence="1" id="KW-0472">Membrane</keyword>
<sequence>MAVSAGMIAKAAATVLSNEKLRKGVGWTLVAILSPIIVLIALLCSIGSGGADHNNQAVAAAFYGVSYSTEVPAEFRYHIEEMRTAFSLLDSAVASVNGQTESGNGLDPIRIKAVFYALCFGEDAPSARAASRFVECFYTWETRTRTVDIENDDGTV</sequence>
<dbReference type="EMBL" id="AJWY01003628">
    <property type="protein sequence ID" value="EKC74787.1"/>
    <property type="molecule type" value="Genomic_DNA"/>
</dbReference>
<comment type="caution">
    <text evidence="2">The sequence shown here is derived from an EMBL/GenBank/DDBJ whole genome shotgun (WGS) entry which is preliminary data.</text>
</comment>
<evidence type="ECO:0000256" key="1">
    <source>
        <dbReference type="SAM" id="Phobius"/>
    </source>
</evidence>
<feature type="transmembrane region" description="Helical" evidence="1">
    <location>
        <begin position="25"/>
        <end position="46"/>
    </location>
</feature>
<keyword evidence="1" id="KW-0812">Transmembrane</keyword>
<gene>
    <name evidence="2" type="ORF">LEA_05567</name>
</gene>
<feature type="non-terminal residue" evidence="2">
    <location>
        <position position="156"/>
    </location>
</feature>
<keyword evidence="1" id="KW-1133">Transmembrane helix</keyword>
<reference evidence="2" key="1">
    <citation type="journal article" date="2013" name="Environ. Microbiol.">
        <title>Microbiota from the distal guts of lean and obese adolescents exhibit partial functional redundancy besides clear differences in community structure.</title>
        <authorList>
            <person name="Ferrer M."/>
            <person name="Ruiz A."/>
            <person name="Lanza F."/>
            <person name="Haange S.B."/>
            <person name="Oberbach A."/>
            <person name="Till H."/>
            <person name="Bargiela R."/>
            <person name="Campoy C."/>
            <person name="Segura M.T."/>
            <person name="Richter M."/>
            <person name="von Bergen M."/>
            <person name="Seifert J."/>
            <person name="Suarez A."/>
        </authorList>
    </citation>
    <scope>NUCLEOTIDE SEQUENCE</scope>
</reference>
<dbReference type="AlphaFoldDB" id="K1TNN9"/>
<proteinExistence type="predicted"/>
<accession>K1TNN9</accession>